<comment type="caution">
    <text evidence="14">The sequence shown here is derived from an EMBL/GenBank/DDBJ whole genome shotgun (WGS) entry which is preliminary data.</text>
</comment>
<feature type="domain" description="PAZ" evidence="13">
    <location>
        <begin position="229"/>
        <end position="341"/>
    </location>
</feature>
<dbReference type="SMART" id="SM00949">
    <property type="entry name" value="PAZ"/>
    <property type="match status" value="1"/>
</dbReference>
<comment type="cofactor">
    <cofactor evidence="2">
        <name>Mg(2+)</name>
        <dbReference type="ChEBI" id="CHEBI:18420"/>
    </cofactor>
</comment>
<evidence type="ECO:0000256" key="10">
    <source>
        <dbReference type="PROSITE-ProRule" id="PRU00266"/>
    </source>
</evidence>
<keyword evidence="15" id="KW-1185">Reference proteome</keyword>
<accession>A0A443N786</accession>
<keyword evidence="4" id="KW-0479">Metal-binding</keyword>
<keyword evidence="6" id="KW-0255">Endonuclease</keyword>
<keyword evidence="3" id="KW-0540">Nuclease</keyword>
<evidence type="ECO:0000259" key="13">
    <source>
        <dbReference type="PROSITE" id="PS50821"/>
    </source>
</evidence>
<keyword evidence="8" id="KW-0460">Magnesium</keyword>
<evidence type="ECO:0000256" key="7">
    <source>
        <dbReference type="ARBA" id="ARBA00022801"/>
    </source>
</evidence>
<dbReference type="EMBL" id="QPKB01000001">
    <property type="protein sequence ID" value="RWR74361.1"/>
    <property type="molecule type" value="Genomic_DNA"/>
</dbReference>
<dbReference type="SMART" id="SM00535">
    <property type="entry name" value="RIBOc"/>
    <property type="match status" value="2"/>
</dbReference>
<evidence type="ECO:0000256" key="4">
    <source>
        <dbReference type="ARBA" id="ARBA00022723"/>
    </source>
</evidence>
<feature type="domain" description="RNase III" evidence="12">
    <location>
        <begin position="569"/>
        <end position="704"/>
    </location>
</feature>
<dbReference type="SUPFAM" id="SSF54768">
    <property type="entry name" value="dsRNA-binding domain-like"/>
    <property type="match status" value="1"/>
</dbReference>
<dbReference type="InterPro" id="IPR000999">
    <property type="entry name" value="RNase_III_dom"/>
</dbReference>
<evidence type="ECO:0000256" key="9">
    <source>
        <dbReference type="ARBA" id="ARBA00022884"/>
    </source>
</evidence>
<dbReference type="PROSITE" id="PS00517">
    <property type="entry name" value="RNASE_3_1"/>
    <property type="match status" value="1"/>
</dbReference>
<dbReference type="PROSITE" id="PS50142">
    <property type="entry name" value="RNASE_3_2"/>
    <property type="match status" value="2"/>
</dbReference>
<dbReference type="SUPFAM" id="SSF69065">
    <property type="entry name" value="RNase III domain-like"/>
    <property type="match status" value="2"/>
</dbReference>
<dbReference type="PANTHER" id="PTHR14950:SF70">
    <property type="entry name" value="ENDORIBONUCLEASE DICER HOMOLOG 2"/>
    <property type="match status" value="1"/>
</dbReference>
<dbReference type="PANTHER" id="PTHR14950">
    <property type="entry name" value="DICER-RELATED"/>
    <property type="match status" value="1"/>
</dbReference>
<dbReference type="GO" id="GO:0005737">
    <property type="term" value="C:cytoplasm"/>
    <property type="evidence" value="ECO:0007669"/>
    <property type="project" value="TreeGrafter"/>
</dbReference>
<feature type="domain" description="RNase III" evidence="12">
    <location>
        <begin position="392"/>
        <end position="523"/>
    </location>
</feature>
<dbReference type="GO" id="GO:0004525">
    <property type="term" value="F:ribonuclease III activity"/>
    <property type="evidence" value="ECO:0007669"/>
    <property type="project" value="InterPro"/>
</dbReference>
<dbReference type="Gene3D" id="1.10.1520.10">
    <property type="entry name" value="Ribonuclease III domain"/>
    <property type="match status" value="2"/>
</dbReference>
<dbReference type="SMART" id="SM00358">
    <property type="entry name" value="DSRM"/>
    <property type="match status" value="1"/>
</dbReference>
<evidence type="ECO:0000256" key="1">
    <source>
        <dbReference type="ARBA" id="ARBA00001936"/>
    </source>
</evidence>
<dbReference type="InterPro" id="IPR003100">
    <property type="entry name" value="PAZ_dom"/>
</dbReference>
<evidence type="ECO:0000256" key="6">
    <source>
        <dbReference type="ARBA" id="ARBA00022759"/>
    </source>
</evidence>
<dbReference type="InterPro" id="IPR036389">
    <property type="entry name" value="RNase_III_sf"/>
</dbReference>
<sequence>MLWFVLHTTFEKHTVRDQNNLFFQIAIAMALQEVECDPNIREEEECGNISCETEQVDYYPGELVDHWSSFSNRGLYHCYSLGLKRNFAYHVSFREIVLIVKCDLGSDFVNMCFPLGSNVSVNMKYAGAIHLDSDQVNIARRFQIMVLRLLIDKNIKKNMSALKDVLDGLQQEETISRTAYLLLPSTGCNENSPIIDWDCVRSCLFSSVVVSSGDMVMGNGVQHCCSSESVHLVHTKNVAVCRCMLTNSLVFTPHNEMLYCITSILEDLDGNSPMKVRRGKARTYKEHYRRRGITLRYERESLLCGRHLFTMHNWLQRTQISQQKESNNTVELPPELCVIVLPNITISTLYSFSFVPCIMHRIESTLLAARLKIIQMNHCTQNVSVPASKVLEAITTNKCQEGFSLESLETLGDSFLKYAASQQLFRSNIYDPEGLLTEKRVKMICNATLCKLGCKQKLQGFIRNEIFNHKKWIIPGDRTICLLEDDVCFFSKVIYRVGTKLIKGEIVADVVEALIGAYLSEDGELAALLLMEWLGMKVDFVNKLPNEMPFLEKPEMYVNVHHLESLLKGYKFRDPSLLVEALTHGSYELPDIPRCYQRLEFLGDAVLDYLVTVHLYKQNPGLSPGLLTDLRSASVNNDYFALAAARAGLNEHILASSELQKQITSFVKKSERLFSGPIFGWEAETHVLADIIESIAGAILVDSGFDKAAVWESIRPLLEPIVTPGTIKYQPVRELEEIYRKKSNKKPEYFVKDHDGVVSVTAEVLVDGTTFSETRTDPTKEAAEKLAAKAVLVKLKAVLGIA</sequence>
<evidence type="ECO:0000313" key="14">
    <source>
        <dbReference type="EMBL" id="RWR74361.1"/>
    </source>
</evidence>
<evidence type="ECO:0000256" key="8">
    <source>
        <dbReference type="ARBA" id="ARBA00022842"/>
    </source>
</evidence>
<dbReference type="FunFam" id="1.10.1520.10:FF:000004">
    <property type="entry name" value="Endoribonuclease dicer-like 1"/>
    <property type="match status" value="1"/>
</dbReference>
<dbReference type="Pfam" id="PF02170">
    <property type="entry name" value="PAZ"/>
    <property type="match status" value="1"/>
</dbReference>
<gene>
    <name evidence="14" type="ORF">CKAN_00268800</name>
</gene>
<dbReference type="AlphaFoldDB" id="A0A443N786"/>
<dbReference type="PROSITE" id="PS50821">
    <property type="entry name" value="PAZ"/>
    <property type="match status" value="1"/>
</dbReference>
<dbReference type="GO" id="GO:0003723">
    <property type="term" value="F:RNA binding"/>
    <property type="evidence" value="ECO:0007669"/>
    <property type="project" value="UniProtKB-UniRule"/>
</dbReference>
<dbReference type="InterPro" id="IPR014720">
    <property type="entry name" value="dsRBD_dom"/>
</dbReference>
<evidence type="ECO:0000256" key="5">
    <source>
        <dbReference type="ARBA" id="ARBA00022741"/>
    </source>
</evidence>
<keyword evidence="7" id="KW-0378">Hydrolase</keyword>
<evidence type="ECO:0000256" key="2">
    <source>
        <dbReference type="ARBA" id="ARBA00001946"/>
    </source>
</evidence>
<feature type="domain" description="DRBM" evidence="11">
    <location>
        <begin position="730"/>
        <end position="797"/>
    </location>
</feature>
<comment type="cofactor">
    <cofactor evidence="1">
        <name>Mn(2+)</name>
        <dbReference type="ChEBI" id="CHEBI:29035"/>
    </cofactor>
</comment>
<protein>
    <submittedName>
        <fullName evidence="14">Ribonuclease III domain-containing protein</fullName>
    </submittedName>
</protein>
<dbReference type="Pfam" id="PF00636">
    <property type="entry name" value="Ribonuclease_3"/>
    <property type="match status" value="2"/>
</dbReference>
<reference evidence="14 15" key="1">
    <citation type="journal article" date="2019" name="Nat. Plants">
        <title>Stout camphor tree genome fills gaps in understanding of flowering plant genome evolution.</title>
        <authorList>
            <person name="Chaw S.M."/>
            <person name="Liu Y.C."/>
            <person name="Wu Y.W."/>
            <person name="Wang H.Y."/>
            <person name="Lin C.I."/>
            <person name="Wu C.S."/>
            <person name="Ke H.M."/>
            <person name="Chang L.Y."/>
            <person name="Hsu C.Y."/>
            <person name="Yang H.T."/>
            <person name="Sudianto E."/>
            <person name="Hsu M.H."/>
            <person name="Wu K.P."/>
            <person name="Wang L.N."/>
            <person name="Leebens-Mack J.H."/>
            <person name="Tsai I.J."/>
        </authorList>
    </citation>
    <scope>NUCLEOTIDE SEQUENCE [LARGE SCALE GENOMIC DNA]</scope>
    <source>
        <strain evidence="15">cv. Chaw 1501</strain>
        <tissue evidence="14">Young leaves</tissue>
    </source>
</reference>
<dbReference type="GO" id="GO:0030422">
    <property type="term" value="P:siRNA processing"/>
    <property type="evidence" value="ECO:0007669"/>
    <property type="project" value="TreeGrafter"/>
</dbReference>
<dbReference type="Pfam" id="PF00035">
    <property type="entry name" value="dsrm"/>
    <property type="match status" value="1"/>
</dbReference>
<organism evidence="14 15">
    <name type="scientific">Cinnamomum micranthum f. kanehirae</name>
    <dbReference type="NCBI Taxonomy" id="337451"/>
    <lineage>
        <taxon>Eukaryota</taxon>
        <taxon>Viridiplantae</taxon>
        <taxon>Streptophyta</taxon>
        <taxon>Embryophyta</taxon>
        <taxon>Tracheophyta</taxon>
        <taxon>Spermatophyta</taxon>
        <taxon>Magnoliopsida</taxon>
        <taxon>Magnoliidae</taxon>
        <taxon>Laurales</taxon>
        <taxon>Lauraceae</taxon>
        <taxon>Cinnamomum</taxon>
    </lineage>
</organism>
<dbReference type="Gene3D" id="2.170.260.10">
    <property type="entry name" value="paz domain"/>
    <property type="match status" value="1"/>
</dbReference>
<evidence type="ECO:0000256" key="3">
    <source>
        <dbReference type="ARBA" id="ARBA00022722"/>
    </source>
</evidence>
<dbReference type="GO" id="GO:0005634">
    <property type="term" value="C:nucleus"/>
    <property type="evidence" value="ECO:0007669"/>
    <property type="project" value="TreeGrafter"/>
</dbReference>
<dbReference type="CDD" id="cd00593">
    <property type="entry name" value="RIBOc"/>
    <property type="match status" value="2"/>
</dbReference>
<evidence type="ECO:0000259" key="11">
    <source>
        <dbReference type="PROSITE" id="PS50137"/>
    </source>
</evidence>
<dbReference type="Gene3D" id="3.30.160.20">
    <property type="match status" value="1"/>
</dbReference>
<keyword evidence="5" id="KW-0547">Nucleotide-binding</keyword>
<name>A0A443N786_9MAGN</name>
<evidence type="ECO:0000313" key="15">
    <source>
        <dbReference type="Proteomes" id="UP000283530"/>
    </source>
</evidence>
<dbReference type="Proteomes" id="UP000283530">
    <property type="component" value="Unassembled WGS sequence"/>
</dbReference>
<evidence type="ECO:0000259" key="12">
    <source>
        <dbReference type="PROSITE" id="PS50142"/>
    </source>
</evidence>
<dbReference type="STRING" id="337451.A0A443N786"/>
<dbReference type="GO" id="GO:0000166">
    <property type="term" value="F:nucleotide binding"/>
    <property type="evidence" value="ECO:0007669"/>
    <property type="project" value="UniProtKB-KW"/>
</dbReference>
<dbReference type="OrthoDB" id="6513042at2759"/>
<proteinExistence type="predicted"/>
<dbReference type="PROSITE" id="PS50137">
    <property type="entry name" value="DS_RBD"/>
    <property type="match status" value="1"/>
</dbReference>
<keyword evidence="9 10" id="KW-0694">RNA-binding</keyword>
<dbReference type="GO" id="GO:0046872">
    <property type="term" value="F:metal ion binding"/>
    <property type="evidence" value="ECO:0007669"/>
    <property type="project" value="UniProtKB-KW"/>
</dbReference>